<protein>
    <submittedName>
        <fullName evidence="7">MarR family winged helix-turn-helix transcriptional regulator</fullName>
    </submittedName>
</protein>
<evidence type="ECO:0000256" key="5">
    <source>
        <dbReference type="ARBA" id="ARBA00023163"/>
    </source>
</evidence>
<dbReference type="PANTHER" id="PTHR33164:SF5">
    <property type="entry name" value="ORGANIC HYDROPEROXIDE RESISTANCE TRANSCRIPTIONAL REGULATOR"/>
    <property type="match status" value="1"/>
</dbReference>
<keyword evidence="3" id="KW-0805">Transcription regulation</keyword>
<evidence type="ECO:0000256" key="4">
    <source>
        <dbReference type="ARBA" id="ARBA00023125"/>
    </source>
</evidence>
<dbReference type="Gene3D" id="1.10.10.10">
    <property type="entry name" value="Winged helix-like DNA-binding domain superfamily/Winged helix DNA-binding domain"/>
    <property type="match status" value="1"/>
</dbReference>
<dbReference type="SUPFAM" id="SSF46785">
    <property type="entry name" value="Winged helix' DNA-binding domain"/>
    <property type="match status" value="1"/>
</dbReference>
<dbReference type="PANTHER" id="PTHR33164">
    <property type="entry name" value="TRANSCRIPTIONAL REGULATOR, MARR FAMILY"/>
    <property type="match status" value="1"/>
</dbReference>
<dbReference type="InterPro" id="IPR039422">
    <property type="entry name" value="MarR/SlyA-like"/>
</dbReference>
<evidence type="ECO:0000256" key="3">
    <source>
        <dbReference type="ARBA" id="ARBA00023015"/>
    </source>
</evidence>
<accession>A0ABV6KPV0</accession>
<sequence>MKYDDELVKLEDHLCFSLYACSRAIFRLYRPFLDELNVTYPQYLVLLVLWERKQSTVKELGELLGLDSGTLTPMLKRMEAAGLVERKRSAEDERVVMITITVEGNLLKEKAVCIPRSLLESTGMTEEEVITINNVIKKLLQKVNTASMK</sequence>
<dbReference type="SMART" id="SM00347">
    <property type="entry name" value="HTH_MARR"/>
    <property type="match status" value="1"/>
</dbReference>
<dbReference type="EMBL" id="JBHLUU010000026">
    <property type="protein sequence ID" value="MFC0475341.1"/>
    <property type="molecule type" value="Genomic_DNA"/>
</dbReference>
<keyword evidence="5" id="KW-0804">Transcription</keyword>
<gene>
    <name evidence="7" type="ORF">ACFFHF_08760</name>
</gene>
<keyword evidence="2" id="KW-0963">Cytoplasm</keyword>
<evidence type="ECO:0000313" key="8">
    <source>
        <dbReference type="Proteomes" id="UP001589738"/>
    </source>
</evidence>
<comment type="caution">
    <text evidence="7">The sequence shown here is derived from an EMBL/GenBank/DDBJ whole genome shotgun (WGS) entry which is preliminary data.</text>
</comment>
<evidence type="ECO:0000259" key="6">
    <source>
        <dbReference type="PROSITE" id="PS50995"/>
    </source>
</evidence>
<reference evidence="7 8" key="1">
    <citation type="submission" date="2024-09" db="EMBL/GenBank/DDBJ databases">
        <authorList>
            <person name="Sun Q."/>
            <person name="Mori K."/>
        </authorList>
    </citation>
    <scope>NUCLEOTIDE SEQUENCE [LARGE SCALE GENOMIC DNA]</scope>
    <source>
        <strain evidence="7 8">CGMCC 1.9126</strain>
    </source>
</reference>
<evidence type="ECO:0000256" key="1">
    <source>
        <dbReference type="ARBA" id="ARBA00004496"/>
    </source>
</evidence>
<dbReference type="PRINTS" id="PR00598">
    <property type="entry name" value="HTHMARR"/>
</dbReference>
<dbReference type="InterPro" id="IPR036390">
    <property type="entry name" value="WH_DNA-bd_sf"/>
</dbReference>
<dbReference type="Proteomes" id="UP001589738">
    <property type="component" value="Unassembled WGS sequence"/>
</dbReference>
<organism evidence="7 8">
    <name type="scientific">Robertmurraya beringensis</name>
    <dbReference type="NCBI Taxonomy" id="641660"/>
    <lineage>
        <taxon>Bacteria</taxon>
        <taxon>Bacillati</taxon>
        <taxon>Bacillota</taxon>
        <taxon>Bacilli</taxon>
        <taxon>Bacillales</taxon>
        <taxon>Bacillaceae</taxon>
        <taxon>Robertmurraya</taxon>
    </lineage>
</organism>
<keyword evidence="8" id="KW-1185">Reference proteome</keyword>
<feature type="domain" description="HTH marR-type" evidence="6">
    <location>
        <begin position="11"/>
        <end position="141"/>
    </location>
</feature>
<name>A0ABV6KPV0_9BACI</name>
<evidence type="ECO:0000256" key="2">
    <source>
        <dbReference type="ARBA" id="ARBA00022490"/>
    </source>
</evidence>
<evidence type="ECO:0000313" key="7">
    <source>
        <dbReference type="EMBL" id="MFC0475341.1"/>
    </source>
</evidence>
<proteinExistence type="predicted"/>
<comment type="subcellular location">
    <subcellularLocation>
        <location evidence="1">Cytoplasm</location>
    </subcellularLocation>
</comment>
<dbReference type="RefSeq" id="WP_377057901.1">
    <property type="nucleotide sequence ID" value="NZ_JBHLUU010000026.1"/>
</dbReference>
<dbReference type="InterPro" id="IPR000835">
    <property type="entry name" value="HTH_MarR-typ"/>
</dbReference>
<dbReference type="PROSITE" id="PS50995">
    <property type="entry name" value="HTH_MARR_2"/>
    <property type="match status" value="1"/>
</dbReference>
<dbReference type="InterPro" id="IPR036388">
    <property type="entry name" value="WH-like_DNA-bd_sf"/>
</dbReference>
<dbReference type="InterPro" id="IPR055166">
    <property type="entry name" value="Transc_reg_Sar_Rot_HTH"/>
</dbReference>
<dbReference type="Pfam" id="PF22381">
    <property type="entry name" value="Staph_reg_Sar_Rot"/>
    <property type="match status" value="1"/>
</dbReference>
<keyword evidence="4" id="KW-0238">DNA-binding</keyword>